<organism evidence="2">
    <name type="scientific">Sinorhizobium medicae</name>
    <dbReference type="NCBI Taxonomy" id="110321"/>
    <lineage>
        <taxon>Bacteria</taxon>
        <taxon>Pseudomonadati</taxon>
        <taxon>Pseudomonadota</taxon>
        <taxon>Alphaproteobacteria</taxon>
        <taxon>Hyphomicrobiales</taxon>
        <taxon>Rhizobiaceae</taxon>
        <taxon>Sinorhizobium/Ensifer group</taxon>
        <taxon>Sinorhizobium</taxon>
    </lineage>
</organism>
<accession>A0A508X1Z5</accession>
<evidence type="ECO:0000256" key="1">
    <source>
        <dbReference type="SAM" id="MobiDB-lite"/>
    </source>
</evidence>
<feature type="compositionally biased region" description="Basic residues" evidence="1">
    <location>
        <begin position="37"/>
        <end position="50"/>
    </location>
</feature>
<dbReference type="Proteomes" id="UP000507954">
    <property type="component" value="Unassembled WGS sequence"/>
</dbReference>
<feature type="region of interest" description="Disordered" evidence="1">
    <location>
        <begin position="37"/>
        <end position="63"/>
    </location>
</feature>
<name>A0A508X1Z5_9HYPH</name>
<protein>
    <submittedName>
        <fullName evidence="2">Uncharacterized protein</fullName>
    </submittedName>
</protein>
<dbReference type="AlphaFoldDB" id="A0A508X1Z5"/>
<sequence length="63" mass="7113">MHRGEPRCSALVAANLLMQVLGMMPVPSADYRAAAKNNRRSWRQGGRRRSCSIPREPPQFYGI</sequence>
<reference evidence="2" key="1">
    <citation type="submission" date="2019-06" db="EMBL/GenBank/DDBJ databases">
        <authorList>
            <person name="Le Quere A."/>
            <person name="Colella S."/>
        </authorList>
    </citation>
    <scope>NUCLEOTIDE SEQUENCE</scope>
    <source>
        <strain evidence="2">EmedicaeMD41</strain>
    </source>
</reference>
<evidence type="ECO:0000313" key="2">
    <source>
        <dbReference type="EMBL" id="VTZ63784.1"/>
    </source>
</evidence>
<dbReference type="EMBL" id="CABFNB010000120">
    <property type="protein sequence ID" value="VTZ63784.1"/>
    <property type="molecule type" value="Genomic_DNA"/>
</dbReference>
<gene>
    <name evidence="2" type="ORF">EMEDMD4_520078</name>
</gene>
<proteinExistence type="predicted"/>